<keyword evidence="1" id="KW-0732">Signal</keyword>
<sequence>MSRCLLGFFFHMHCFVALLISSSSLVRNTAPSRILYSVDWPLAANEDGATFIASMRNSGLVTSGEFA</sequence>
<evidence type="ECO:0000256" key="1">
    <source>
        <dbReference type="SAM" id="SignalP"/>
    </source>
</evidence>
<proteinExistence type="predicted"/>
<dbReference type="EMBL" id="JAPCWZ010000010">
    <property type="protein sequence ID" value="KAK8848392.1"/>
    <property type="molecule type" value="Genomic_DNA"/>
</dbReference>
<evidence type="ECO:0000313" key="3">
    <source>
        <dbReference type="Proteomes" id="UP001390339"/>
    </source>
</evidence>
<name>A0ABR2HJK7_9PEZI</name>
<comment type="caution">
    <text evidence="2">The sequence shown here is derived from an EMBL/GenBank/DDBJ whole genome shotgun (WGS) entry which is preliminary data.</text>
</comment>
<accession>A0ABR2HJK7</accession>
<feature type="signal peptide" evidence="1">
    <location>
        <begin position="1"/>
        <end position="17"/>
    </location>
</feature>
<evidence type="ECO:0000313" key="2">
    <source>
        <dbReference type="EMBL" id="KAK8848392.1"/>
    </source>
</evidence>
<dbReference type="Proteomes" id="UP001390339">
    <property type="component" value="Unassembled WGS sequence"/>
</dbReference>
<keyword evidence="3" id="KW-1185">Reference proteome</keyword>
<feature type="chain" id="PRO_5046381266" evidence="1">
    <location>
        <begin position="18"/>
        <end position="67"/>
    </location>
</feature>
<organism evidence="2 3">
    <name type="scientific">Apiospora arundinis</name>
    <dbReference type="NCBI Taxonomy" id="335852"/>
    <lineage>
        <taxon>Eukaryota</taxon>
        <taxon>Fungi</taxon>
        <taxon>Dikarya</taxon>
        <taxon>Ascomycota</taxon>
        <taxon>Pezizomycotina</taxon>
        <taxon>Sordariomycetes</taxon>
        <taxon>Xylariomycetidae</taxon>
        <taxon>Amphisphaeriales</taxon>
        <taxon>Apiosporaceae</taxon>
        <taxon>Apiospora</taxon>
    </lineage>
</organism>
<protein>
    <submittedName>
        <fullName evidence="2">Amidohydrolase 2</fullName>
    </submittedName>
</protein>
<gene>
    <name evidence="2" type="ORF">PGQ11_014872</name>
</gene>
<reference evidence="2 3" key="1">
    <citation type="journal article" date="2024" name="IMA Fungus">
        <title>Apiospora arundinis, a panoply of carbohydrate-active enzymes and secondary metabolites.</title>
        <authorList>
            <person name="Sorensen T."/>
            <person name="Petersen C."/>
            <person name="Muurmann A.T."/>
            <person name="Christiansen J.V."/>
            <person name="Brundto M.L."/>
            <person name="Overgaard C.K."/>
            <person name="Boysen A.T."/>
            <person name="Wollenberg R.D."/>
            <person name="Larsen T.O."/>
            <person name="Sorensen J.L."/>
            <person name="Nielsen K.L."/>
            <person name="Sondergaard T.E."/>
        </authorList>
    </citation>
    <scope>NUCLEOTIDE SEQUENCE [LARGE SCALE GENOMIC DNA]</scope>
    <source>
        <strain evidence="2 3">AAU 773</strain>
    </source>
</reference>